<accession>Q4T9P0</accession>
<evidence type="ECO:0000256" key="1">
    <source>
        <dbReference type="SAM" id="MobiDB-lite"/>
    </source>
</evidence>
<feature type="compositionally biased region" description="Polar residues" evidence="1">
    <location>
        <begin position="288"/>
        <end position="309"/>
    </location>
</feature>
<organism evidence="2">
    <name type="scientific">Tetraodon nigroviridis</name>
    <name type="common">Spotted green pufferfish</name>
    <name type="synonym">Chelonodon nigroviridis</name>
    <dbReference type="NCBI Taxonomy" id="99883"/>
    <lineage>
        <taxon>Eukaryota</taxon>
        <taxon>Metazoa</taxon>
        <taxon>Chordata</taxon>
        <taxon>Craniata</taxon>
        <taxon>Vertebrata</taxon>
        <taxon>Euteleostomi</taxon>
        <taxon>Actinopterygii</taxon>
        <taxon>Neopterygii</taxon>
        <taxon>Teleostei</taxon>
        <taxon>Neoteleostei</taxon>
        <taxon>Acanthomorphata</taxon>
        <taxon>Eupercaria</taxon>
        <taxon>Tetraodontiformes</taxon>
        <taxon>Tetradontoidea</taxon>
        <taxon>Tetraodontidae</taxon>
        <taxon>Tetraodon</taxon>
    </lineage>
</organism>
<dbReference type="AlphaFoldDB" id="Q4T9P0"/>
<dbReference type="OrthoDB" id="10639486at2759"/>
<feature type="compositionally biased region" description="Polar residues" evidence="1">
    <location>
        <begin position="188"/>
        <end position="207"/>
    </location>
</feature>
<feature type="region of interest" description="Disordered" evidence="1">
    <location>
        <begin position="124"/>
        <end position="309"/>
    </location>
</feature>
<feature type="compositionally biased region" description="Low complexity" evidence="1">
    <location>
        <begin position="266"/>
        <end position="286"/>
    </location>
</feature>
<protein>
    <submittedName>
        <fullName evidence="2">(spotted green pufferfish) hypothetical protein</fullName>
    </submittedName>
</protein>
<feature type="compositionally biased region" description="Polar residues" evidence="1">
    <location>
        <begin position="250"/>
        <end position="265"/>
    </location>
</feature>
<gene>
    <name evidence="2" type="ORF">GSTENG00004652001</name>
</gene>
<feature type="compositionally biased region" description="Low complexity" evidence="1">
    <location>
        <begin position="171"/>
        <end position="183"/>
    </location>
</feature>
<feature type="compositionally biased region" description="Low complexity" evidence="1">
    <location>
        <begin position="21"/>
        <end position="40"/>
    </location>
</feature>
<evidence type="ECO:0000313" key="2">
    <source>
        <dbReference type="EMBL" id="CAF90392.1"/>
    </source>
</evidence>
<reference evidence="2" key="1">
    <citation type="journal article" date="2004" name="Nature">
        <title>Genome duplication in the teleost fish Tetraodon nigroviridis reveals the early vertebrate proto-karyotype.</title>
        <authorList>
            <person name="Jaillon O."/>
            <person name="Aury J.-M."/>
            <person name="Brunet F."/>
            <person name="Petit J.-L."/>
            <person name="Stange-Thomann N."/>
            <person name="Mauceli E."/>
            <person name="Bouneau L."/>
            <person name="Fischer C."/>
            <person name="Ozouf-Costaz C."/>
            <person name="Bernot A."/>
            <person name="Nicaud S."/>
            <person name="Jaffe D."/>
            <person name="Fisher S."/>
            <person name="Lutfalla G."/>
            <person name="Dossat C."/>
            <person name="Segurens B."/>
            <person name="Dasilva C."/>
            <person name="Salanoubat M."/>
            <person name="Levy M."/>
            <person name="Boudet N."/>
            <person name="Castellano S."/>
            <person name="Anthouard V."/>
            <person name="Jubin C."/>
            <person name="Castelli V."/>
            <person name="Katinka M."/>
            <person name="Vacherie B."/>
            <person name="Biemont C."/>
            <person name="Skalli Z."/>
            <person name="Cattolico L."/>
            <person name="Poulain J."/>
            <person name="De Berardinis V."/>
            <person name="Cruaud C."/>
            <person name="Duprat S."/>
            <person name="Brottier P."/>
            <person name="Coutanceau J.-P."/>
            <person name="Gouzy J."/>
            <person name="Parra G."/>
            <person name="Lardier G."/>
            <person name="Chapple C."/>
            <person name="McKernan K.J."/>
            <person name="McEwan P."/>
            <person name="Bosak S."/>
            <person name="Kellis M."/>
            <person name="Volff J.-N."/>
            <person name="Guigo R."/>
            <person name="Zody M.C."/>
            <person name="Mesirov J."/>
            <person name="Lindblad-Toh K."/>
            <person name="Birren B."/>
            <person name="Nusbaum C."/>
            <person name="Kahn D."/>
            <person name="Robinson-Rechavi M."/>
            <person name="Laudet V."/>
            <person name="Schachter V."/>
            <person name="Quetier F."/>
            <person name="Saurin W."/>
            <person name="Scarpelli C."/>
            <person name="Wincker P."/>
            <person name="Lander E.S."/>
            <person name="Weissenbach J."/>
            <person name="Roest Crollius H."/>
        </authorList>
    </citation>
    <scope>NUCLEOTIDE SEQUENCE [LARGE SCALE GENOMIC DNA]</scope>
</reference>
<sequence>MQVSLLEYRKRKQGSTREPESVGTSSSFSSTSTRPSSQYTQEFHHPQQHQRVQTLASSAGSYSSSTLIPQVEEVSPPDYQGAVLSRRQDSNNQWMVPTTVERLREGQGVRERLLRGIKVERSYKTADGSTEIESESLQQTSSPSFLQQTSSSPFTTSYSPSSTHSFYHRLASSQQNHSPSSHPANPPTLSSDSKPTAGSVHQHSNSVEEGGYSSHLKASLLNSLPPAASPTPRVHSHTKLDSGGVAPRGGQQSASRGLKSDNPQQTALHASSRLLAASTSSHSATHYPQHQFQHSPLQGTGVRTQSGSL</sequence>
<proteinExistence type="predicted"/>
<feature type="compositionally biased region" description="Low complexity" evidence="1">
    <location>
        <begin position="136"/>
        <end position="165"/>
    </location>
</feature>
<feature type="region of interest" description="Disordered" evidence="1">
    <location>
        <begin position="1"/>
        <end position="74"/>
    </location>
</feature>
<feature type="compositionally biased region" description="Low complexity" evidence="1">
    <location>
        <begin position="56"/>
        <end position="65"/>
    </location>
</feature>
<name>Q4T9P0_TETNG</name>
<comment type="caution">
    <text evidence="2">The sequence shown here is derived from an EMBL/GenBank/DDBJ whole genome shotgun (WGS) entry which is preliminary data.</text>
</comment>
<dbReference type="KEGG" id="tng:GSTEN00004652G001"/>
<dbReference type="EMBL" id="CAAE01007518">
    <property type="protein sequence ID" value="CAF90392.1"/>
    <property type="molecule type" value="Genomic_DNA"/>
</dbReference>
<reference evidence="2" key="2">
    <citation type="submission" date="2004-02" db="EMBL/GenBank/DDBJ databases">
        <authorList>
            <consortium name="Genoscope"/>
            <consortium name="Whitehead Institute Centre for Genome Research"/>
        </authorList>
    </citation>
    <scope>NUCLEOTIDE SEQUENCE</scope>
</reference>